<dbReference type="EMBL" id="QGDJ01000005">
    <property type="protein sequence ID" value="PWJ18042.1"/>
    <property type="molecule type" value="Genomic_DNA"/>
</dbReference>
<evidence type="ECO:0000313" key="1">
    <source>
        <dbReference type="EMBL" id="PWJ18042.1"/>
    </source>
</evidence>
<accession>A0A2Y9AR59</accession>
<name>A0A2Y9AR59_9RHOB</name>
<evidence type="ECO:0000313" key="3">
    <source>
        <dbReference type="Proteomes" id="UP000245839"/>
    </source>
</evidence>
<dbReference type="RefSeq" id="WP_109564539.1">
    <property type="nucleotide sequence ID" value="NZ_QGDJ01000005.1"/>
</dbReference>
<reference evidence="1 3" key="2">
    <citation type="submission" date="2018-03" db="EMBL/GenBank/DDBJ databases">
        <title>Genomic Encyclopedia of Archaeal and Bacterial Type Strains, Phase II (KMG-II): from individual species to whole genera.</title>
        <authorList>
            <person name="Goeker M."/>
        </authorList>
    </citation>
    <scope>NUCLEOTIDE SEQUENCE [LARGE SCALE GENOMIC DNA]</scope>
    <source>
        <strain evidence="1 3">DSM 25227</strain>
    </source>
</reference>
<evidence type="ECO:0008006" key="5">
    <source>
        <dbReference type="Google" id="ProtNLM"/>
    </source>
</evidence>
<protein>
    <recommendedName>
        <fullName evidence="5">Sel1 repeat-containing protein</fullName>
    </recommendedName>
</protein>
<dbReference type="EMBL" id="UETC01000005">
    <property type="protein sequence ID" value="SSA46565.1"/>
    <property type="molecule type" value="Genomic_DNA"/>
</dbReference>
<sequence length="68" mass="7111">MTSLNDALLDAHAQGDGPGLVGLYQQAAEQAAPDAAAFFLTQAWIFALEAGDVRAARIEQALRAQGRA</sequence>
<evidence type="ECO:0000313" key="2">
    <source>
        <dbReference type="EMBL" id="SSA46565.1"/>
    </source>
</evidence>
<evidence type="ECO:0000313" key="4">
    <source>
        <dbReference type="Proteomes" id="UP000251571"/>
    </source>
</evidence>
<dbReference type="AlphaFoldDB" id="A0A2Y9AR59"/>
<keyword evidence="3" id="KW-1185">Reference proteome</keyword>
<organism evidence="2 4">
    <name type="scientific">Jannaschia seohaensis</name>
    <dbReference type="NCBI Taxonomy" id="475081"/>
    <lineage>
        <taxon>Bacteria</taxon>
        <taxon>Pseudomonadati</taxon>
        <taxon>Pseudomonadota</taxon>
        <taxon>Alphaproteobacteria</taxon>
        <taxon>Rhodobacterales</taxon>
        <taxon>Roseobacteraceae</taxon>
        <taxon>Jannaschia</taxon>
    </lineage>
</organism>
<proteinExistence type="predicted"/>
<dbReference type="Proteomes" id="UP000251571">
    <property type="component" value="Unassembled WGS sequence"/>
</dbReference>
<gene>
    <name evidence="1" type="ORF">BCF38_10529</name>
    <name evidence="2" type="ORF">SAMN05421539_10529</name>
</gene>
<dbReference type="Proteomes" id="UP000245839">
    <property type="component" value="Unassembled WGS sequence"/>
</dbReference>
<reference evidence="2 4" key="1">
    <citation type="submission" date="2016-10" db="EMBL/GenBank/DDBJ databases">
        <authorList>
            <person name="Cai Z."/>
        </authorList>
    </citation>
    <scope>NUCLEOTIDE SEQUENCE [LARGE SCALE GENOMIC DNA]</scope>
    <source>
        <strain evidence="2 4">DSM 25227</strain>
    </source>
</reference>